<dbReference type="NCBIfam" id="TIGR01554">
    <property type="entry name" value="major_cap_HK97"/>
    <property type="match status" value="1"/>
</dbReference>
<protein>
    <submittedName>
        <fullName evidence="3">Phage major capsid protein</fullName>
    </submittedName>
</protein>
<dbReference type="InterPro" id="IPR024455">
    <property type="entry name" value="Phage_capsid"/>
</dbReference>
<dbReference type="InterPro" id="IPR054612">
    <property type="entry name" value="Phage_capsid-like_C"/>
</dbReference>
<accession>A0A371ARM9</accession>
<dbReference type="Pfam" id="PF05065">
    <property type="entry name" value="Phage_capsid"/>
    <property type="match status" value="1"/>
</dbReference>
<keyword evidence="4" id="KW-1185">Reference proteome</keyword>
<dbReference type="SUPFAM" id="SSF56563">
    <property type="entry name" value="Major capsid protein gp5"/>
    <property type="match status" value="1"/>
</dbReference>
<comment type="subcellular location">
    <subcellularLocation>
        <location evidence="1">Virion</location>
    </subcellularLocation>
</comment>
<name>A0A371ARM9_9FIRM</name>
<evidence type="ECO:0000313" key="3">
    <source>
        <dbReference type="EMBL" id="RDU22204.1"/>
    </source>
</evidence>
<dbReference type="OrthoDB" id="2043141at2"/>
<evidence type="ECO:0000256" key="1">
    <source>
        <dbReference type="ARBA" id="ARBA00004328"/>
    </source>
</evidence>
<dbReference type="AlphaFoldDB" id="A0A371ARM9"/>
<dbReference type="Proteomes" id="UP000255036">
    <property type="component" value="Unassembled WGS sequence"/>
</dbReference>
<organism evidence="3 4">
    <name type="scientific">Anaerosacchariphilus polymeriproducens</name>
    <dbReference type="NCBI Taxonomy" id="1812858"/>
    <lineage>
        <taxon>Bacteria</taxon>
        <taxon>Bacillati</taxon>
        <taxon>Bacillota</taxon>
        <taxon>Clostridia</taxon>
        <taxon>Lachnospirales</taxon>
        <taxon>Lachnospiraceae</taxon>
        <taxon>Anaerosacchariphilus</taxon>
    </lineage>
</organism>
<sequence length="392" mass="43748">MLSITKRQQQDSVAALQKALSGGTEDEIKQAWEQFHESIVASVRQDYEEASGNHTILAQRGYRQLTKEEHGYYEKLIQAGKEANPQQAMTNLLSNEIMPSTIIEDVYKDLIEEHPLLSKINFQNVKYLTRWILNDHSKQSAVWGELNSTITQEITSGFKTIEINQCKLTAFTVIEKDMLDLGPTFLDGYIRTFLKEALLCGLEKAIVDGTGKSCPIGLSRDIHEGVSVTDGVYPRKAPVAVTSFEPKEYGALLAGLVKTEKGKIRKFEKVLMICNQVDYLTKIMPATTVLNGAGAYVNNLFPFPTEVVISNELATGEAIVCLPEEYFMGIGGSKEGVIEYSDDFKFLEDKRVFKIKMYGKGKAYDNTAALLLNIAKLDPAYITVKNYETPVV</sequence>
<feature type="domain" description="Phage capsid-like C-terminal" evidence="2">
    <location>
        <begin position="98"/>
        <end position="221"/>
    </location>
</feature>
<evidence type="ECO:0000259" key="2">
    <source>
        <dbReference type="Pfam" id="PF05065"/>
    </source>
</evidence>
<evidence type="ECO:0000313" key="4">
    <source>
        <dbReference type="Proteomes" id="UP000255036"/>
    </source>
</evidence>
<dbReference type="RefSeq" id="WP_115483385.1">
    <property type="nucleotide sequence ID" value="NZ_QRCT01000050.1"/>
</dbReference>
<reference evidence="3 4" key="1">
    <citation type="submission" date="2018-07" db="EMBL/GenBank/DDBJ databases">
        <title>Anaerosacharophilus polymeroproducens gen. nov. sp. nov., an anaerobic bacterium isolated from salt field.</title>
        <authorList>
            <person name="Kim W."/>
            <person name="Yang S.-H."/>
            <person name="Oh J."/>
            <person name="Lee J.-H."/>
            <person name="Kwon K.K."/>
        </authorList>
    </citation>
    <scope>NUCLEOTIDE SEQUENCE [LARGE SCALE GENOMIC DNA]</scope>
    <source>
        <strain evidence="3 4">MCWD5</strain>
    </source>
</reference>
<comment type="caution">
    <text evidence="3">The sequence shown here is derived from an EMBL/GenBank/DDBJ whole genome shotgun (WGS) entry which is preliminary data.</text>
</comment>
<proteinExistence type="predicted"/>
<dbReference type="EMBL" id="QRCT01000050">
    <property type="protein sequence ID" value="RDU22204.1"/>
    <property type="molecule type" value="Genomic_DNA"/>
</dbReference>
<gene>
    <name evidence="3" type="ORF">DWV06_16905</name>
</gene>